<evidence type="ECO:0000256" key="8">
    <source>
        <dbReference type="ARBA" id="ARBA00023136"/>
    </source>
</evidence>
<keyword evidence="8 9" id="KW-0472">Membrane</keyword>
<keyword evidence="7 9" id="KW-1133">Transmembrane helix</keyword>
<name>A0ABT9UU46_9FIRM</name>
<comment type="caution">
    <text evidence="10">The sequence shown here is derived from an EMBL/GenBank/DDBJ whole genome shotgun (WGS) entry which is preliminary data.</text>
</comment>
<protein>
    <recommendedName>
        <fullName evidence="3 9">Energy-coupling factor transporter transmembrane protein EcfT</fullName>
        <shortName evidence="9">ECF transporter T component EcfT</shortName>
    </recommendedName>
</protein>
<dbReference type="CDD" id="cd16914">
    <property type="entry name" value="EcfT"/>
    <property type="match status" value="1"/>
</dbReference>
<keyword evidence="6 9" id="KW-0812">Transmembrane</keyword>
<dbReference type="PANTHER" id="PTHR34857:SF2">
    <property type="entry name" value="SLL0384 PROTEIN"/>
    <property type="match status" value="1"/>
</dbReference>
<sequence>MIKDITIGQYIPGNTFIHKLDPRTKILISLLFIVSLFIIDKFVGYILVVAFIAAIVISSKVPPRYILKGLKPIVILLIFTSVLNIFMIKGTENTLLFHFGFLKIYVEGVRTAIFMIFRLLFLVIGTSMLTLTTSPIELTDGIESLLRPIGKEMAHELAMMMTIALRFIPTLMDETDKIMKAQKARGADFDSGGIIQKAKSLVPLLVPLFISSFRRADELAMAMEARCYRGGSGRTRMKQLKFTKNDLIAWGIFSILFIASIVIRIL</sequence>
<proteinExistence type="inferred from homology"/>
<reference evidence="10 11" key="1">
    <citation type="submission" date="2023-07" db="EMBL/GenBank/DDBJ databases">
        <title>Genomic Encyclopedia of Type Strains, Phase IV (KMG-IV): sequencing the most valuable type-strain genomes for metagenomic binning, comparative biology and taxonomic classification.</title>
        <authorList>
            <person name="Goeker M."/>
        </authorList>
    </citation>
    <scope>NUCLEOTIDE SEQUENCE [LARGE SCALE GENOMIC DNA]</scope>
    <source>
        <strain evidence="10 11">DSM 20694</strain>
    </source>
</reference>
<dbReference type="InterPro" id="IPR003339">
    <property type="entry name" value="ABC/ECF_trnsptr_transmembrane"/>
</dbReference>
<organism evidence="10 11">
    <name type="scientific">Eubacterium multiforme</name>
    <dbReference type="NCBI Taxonomy" id="83339"/>
    <lineage>
        <taxon>Bacteria</taxon>
        <taxon>Bacillati</taxon>
        <taxon>Bacillota</taxon>
        <taxon>Clostridia</taxon>
        <taxon>Eubacteriales</taxon>
        <taxon>Eubacteriaceae</taxon>
        <taxon>Eubacterium</taxon>
    </lineage>
</organism>
<feature type="transmembrane region" description="Helical" evidence="9">
    <location>
        <begin position="69"/>
        <end position="88"/>
    </location>
</feature>
<comment type="subunit">
    <text evidence="9">Forms a stable energy-coupling factor (ECF) transporter complex composed of 2 membrane-embedded substrate-binding proteins (S component), 2 ATP-binding proteins (A component) and 2 transmembrane proteins (T component).</text>
</comment>
<dbReference type="RefSeq" id="WP_307485843.1">
    <property type="nucleotide sequence ID" value="NZ_JAUSUF010000005.1"/>
</dbReference>
<accession>A0ABT9UU46</accession>
<evidence type="ECO:0000256" key="9">
    <source>
        <dbReference type="HAMAP-Rule" id="MF_01461"/>
    </source>
</evidence>
<dbReference type="EMBL" id="JAUSUF010000005">
    <property type="protein sequence ID" value="MDQ0149843.1"/>
    <property type="molecule type" value="Genomic_DNA"/>
</dbReference>
<comment type="subcellular location">
    <subcellularLocation>
        <location evidence="1 9">Cell membrane</location>
        <topology evidence="1 9">Multi-pass membrane protein</topology>
    </subcellularLocation>
</comment>
<keyword evidence="4 9" id="KW-0813">Transport</keyword>
<feature type="transmembrane region" description="Helical" evidence="9">
    <location>
        <begin position="153"/>
        <end position="172"/>
    </location>
</feature>
<feature type="transmembrane region" description="Helical" evidence="9">
    <location>
        <begin position="247"/>
        <end position="265"/>
    </location>
</feature>
<comment type="function">
    <text evidence="9">Transmembrane (T) component of an energy-coupling factor (ECF) ABC-transporter complex. Unlike classic ABC transporters this ECF transporter provides the energy necessary to transport a number of different substrates.</text>
</comment>
<evidence type="ECO:0000256" key="3">
    <source>
        <dbReference type="ARBA" id="ARBA00014042"/>
    </source>
</evidence>
<evidence type="ECO:0000256" key="4">
    <source>
        <dbReference type="ARBA" id="ARBA00022448"/>
    </source>
</evidence>
<feature type="transmembrane region" description="Helical" evidence="9">
    <location>
        <begin position="26"/>
        <end position="57"/>
    </location>
</feature>
<keyword evidence="11" id="KW-1185">Reference proteome</keyword>
<evidence type="ECO:0000313" key="11">
    <source>
        <dbReference type="Proteomes" id="UP001228504"/>
    </source>
</evidence>
<dbReference type="Pfam" id="PF02361">
    <property type="entry name" value="CbiQ"/>
    <property type="match status" value="1"/>
</dbReference>
<dbReference type="Proteomes" id="UP001228504">
    <property type="component" value="Unassembled WGS sequence"/>
</dbReference>
<comment type="similarity">
    <text evidence="2 9">Belongs to the energy-coupling factor EcfT family.</text>
</comment>
<keyword evidence="5 9" id="KW-1003">Cell membrane</keyword>
<dbReference type="InterPro" id="IPR024919">
    <property type="entry name" value="EcfT"/>
</dbReference>
<dbReference type="InterPro" id="IPR051611">
    <property type="entry name" value="ECF_transporter_component"/>
</dbReference>
<feature type="transmembrane region" description="Helical" evidence="9">
    <location>
        <begin position="109"/>
        <end position="133"/>
    </location>
</feature>
<evidence type="ECO:0000256" key="6">
    <source>
        <dbReference type="ARBA" id="ARBA00022692"/>
    </source>
</evidence>
<evidence type="ECO:0000256" key="2">
    <source>
        <dbReference type="ARBA" id="ARBA00005660"/>
    </source>
</evidence>
<evidence type="ECO:0000313" key="10">
    <source>
        <dbReference type="EMBL" id="MDQ0149843.1"/>
    </source>
</evidence>
<evidence type="ECO:0000256" key="1">
    <source>
        <dbReference type="ARBA" id="ARBA00004651"/>
    </source>
</evidence>
<dbReference type="PANTHER" id="PTHR34857">
    <property type="entry name" value="SLL0384 PROTEIN"/>
    <property type="match status" value="1"/>
</dbReference>
<dbReference type="HAMAP" id="MF_01461">
    <property type="entry name" value="EcfT"/>
    <property type="match status" value="1"/>
</dbReference>
<evidence type="ECO:0000256" key="5">
    <source>
        <dbReference type="ARBA" id="ARBA00022475"/>
    </source>
</evidence>
<evidence type="ECO:0000256" key="7">
    <source>
        <dbReference type="ARBA" id="ARBA00022989"/>
    </source>
</evidence>
<gene>
    <name evidence="9" type="primary">ecfT</name>
    <name evidence="10" type="ORF">J2S18_001774</name>
</gene>